<organism evidence="2">
    <name type="scientific">uncultured Thermomicrobiales bacterium</name>
    <dbReference type="NCBI Taxonomy" id="1645740"/>
    <lineage>
        <taxon>Bacteria</taxon>
        <taxon>Pseudomonadati</taxon>
        <taxon>Thermomicrobiota</taxon>
        <taxon>Thermomicrobia</taxon>
        <taxon>Thermomicrobiales</taxon>
        <taxon>environmental samples</taxon>
    </lineage>
</organism>
<feature type="non-terminal residue" evidence="2">
    <location>
        <position position="1"/>
    </location>
</feature>
<evidence type="ECO:0000256" key="1">
    <source>
        <dbReference type="SAM" id="MobiDB-lite"/>
    </source>
</evidence>
<feature type="compositionally biased region" description="Low complexity" evidence="1">
    <location>
        <begin position="13"/>
        <end position="30"/>
    </location>
</feature>
<reference evidence="2" key="1">
    <citation type="submission" date="2020-02" db="EMBL/GenBank/DDBJ databases">
        <authorList>
            <person name="Meier V. D."/>
        </authorList>
    </citation>
    <scope>NUCLEOTIDE SEQUENCE</scope>
    <source>
        <strain evidence="2">AVDCRST_MAG18</strain>
    </source>
</reference>
<sequence>AGLRAGDPRRRSPAPLLALLSGRARRPASAEGARPGPLHRAGTDAGTRRQPGCVIGGGGRQYLHPPPPAGGGSGRRL</sequence>
<protein>
    <submittedName>
        <fullName evidence="2">Uncharacterized protein</fullName>
    </submittedName>
</protein>
<dbReference type="EMBL" id="CADCWN010000103">
    <property type="protein sequence ID" value="CAA9564607.1"/>
    <property type="molecule type" value="Genomic_DNA"/>
</dbReference>
<evidence type="ECO:0000313" key="2">
    <source>
        <dbReference type="EMBL" id="CAA9564607.1"/>
    </source>
</evidence>
<name>A0A6J4V4N6_9BACT</name>
<accession>A0A6J4V4N6</accession>
<gene>
    <name evidence="2" type="ORF">AVDCRST_MAG18-1368</name>
</gene>
<feature type="region of interest" description="Disordered" evidence="1">
    <location>
        <begin position="1"/>
        <end position="77"/>
    </location>
</feature>
<feature type="compositionally biased region" description="Basic and acidic residues" evidence="1">
    <location>
        <begin position="1"/>
        <end position="10"/>
    </location>
</feature>
<feature type="non-terminal residue" evidence="2">
    <location>
        <position position="77"/>
    </location>
</feature>
<dbReference type="AlphaFoldDB" id="A0A6J4V4N6"/>
<proteinExistence type="predicted"/>